<dbReference type="RefSeq" id="WP_048693413.1">
    <property type="nucleotide sequence ID" value="NZ_KQ130495.1"/>
</dbReference>
<evidence type="ECO:0000313" key="14">
    <source>
        <dbReference type="Proteomes" id="UP000037600"/>
    </source>
</evidence>
<dbReference type="GO" id="GO:0005886">
    <property type="term" value="C:plasma membrane"/>
    <property type="evidence" value="ECO:0007669"/>
    <property type="project" value="UniProtKB-SubCell"/>
</dbReference>
<dbReference type="GO" id="GO:0015627">
    <property type="term" value="C:type II protein secretion system complex"/>
    <property type="evidence" value="ECO:0007669"/>
    <property type="project" value="InterPro"/>
</dbReference>
<dbReference type="Gene3D" id="3.30.420.380">
    <property type="match status" value="1"/>
</dbReference>
<dbReference type="Pfam" id="PF12693">
    <property type="entry name" value="GspL_C"/>
    <property type="match status" value="1"/>
</dbReference>
<dbReference type="GO" id="GO:0009276">
    <property type="term" value="C:Gram-negative-bacterium-type cell wall"/>
    <property type="evidence" value="ECO:0007669"/>
    <property type="project" value="InterPro"/>
</dbReference>
<keyword evidence="6" id="KW-0812">Transmembrane</keyword>
<feature type="domain" description="GspL periplasmic" evidence="12">
    <location>
        <begin position="250"/>
        <end position="403"/>
    </location>
</feature>
<dbReference type="PIRSF" id="PIRSF015761">
    <property type="entry name" value="Protein_L"/>
    <property type="match status" value="1"/>
</dbReference>
<dbReference type="InterPro" id="IPR024230">
    <property type="entry name" value="GspL_cyto_dom"/>
</dbReference>
<evidence type="ECO:0000259" key="11">
    <source>
        <dbReference type="Pfam" id="PF05134"/>
    </source>
</evidence>
<evidence type="ECO:0000259" key="12">
    <source>
        <dbReference type="Pfam" id="PF12693"/>
    </source>
</evidence>
<keyword evidence="7 10" id="KW-0653">Protein transport</keyword>
<dbReference type="Proteomes" id="UP000037600">
    <property type="component" value="Unassembled WGS sequence"/>
</dbReference>
<evidence type="ECO:0000256" key="5">
    <source>
        <dbReference type="ARBA" id="ARBA00022519"/>
    </source>
</evidence>
<feature type="domain" description="GspL cytoplasmic actin-ATPase-like" evidence="11">
    <location>
        <begin position="5"/>
        <end position="241"/>
    </location>
</feature>
<sequence>MSEQLYIRLGSKREQPVFWLIWSDTEKEVIASGELPSAFELASLEQRAGGRNASILVPSSCVSFKKVITPAKANRQVLQALPYMLEEELANDVDELFFAIGDKYSADEGNVLETAVVSQEQMTEWLDWLDEAKIQCRKILPDSLALPWQAGCISIIQLGDEWLVRSESFLGLVCCEENLDFWLEHTAGESTKLIHYSPLPESLTVNSKFEVEAGDYSLALELLAKGCKESKFNLRQGQFQFKKDSSQFVKIWRNAAIVAAIAIGVNIVSKVIEVNNLNEQVASLDKQIRQTYSSVFPNARNLSVALISKEIKKKLAASGTSSDASFLHLIDASAQAFSAVPDLKPDSIRYDAKRAEIRINASANNFQSFERFKTTAAQSDLVVEQGSLNSKGSQVVGAISIRSAS</sequence>
<evidence type="ECO:0000256" key="10">
    <source>
        <dbReference type="PIRNR" id="PIRNR015761"/>
    </source>
</evidence>
<keyword evidence="5" id="KW-0997">Cell inner membrane</keyword>
<dbReference type="EMBL" id="LAZL01000022">
    <property type="protein sequence ID" value="KMT64615.1"/>
    <property type="molecule type" value="Genomic_DNA"/>
</dbReference>
<evidence type="ECO:0000256" key="7">
    <source>
        <dbReference type="ARBA" id="ARBA00022927"/>
    </source>
</evidence>
<dbReference type="GO" id="GO:0015628">
    <property type="term" value="P:protein secretion by the type II secretion system"/>
    <property type="evidence" value="ECO:0007669"/>
    <property type="project" value="InterPro"/>
</dbReference>
<comment type="function">
    <text evidence="10">Inner membrane component of the type II secretion system required for the energy-dependent secretion of extracellular factors such as proteases and toxins from the periplasm.</text>
</comment>
<dbReference type="NCBIfam" id="TIGR01709">
    <property type="entry name" value="typeII_sec_gspL"/>
    <property type="match status" value="1"/>
</dbReference>
<comment type="caution">
    <text evidence="13">The sequence shown here is derived from an EMBL/GenBank/DDBJ whole genome shotgun (WGS) entry which is preliminary data.</text>
</comment>
<name>A0A0J8GP75_9ALTE</name>
<evidence type="ECO:0000256" key="8">
    <source>
        <dbReference type="ARBA" id="ARBA00022989"/>
    </source>
</evidence>
<keyword evidence="9" id="KW-0472">Membrane</keyword>
<evidence type="ECO:0000256" key="6">
    <source>
        <dbReference type="ARBA" id="ARBA00022692"/>
    </source>
</evidence>
<evidence type="ECO:0000256" key="4">
    <source>
        <dbReference type="ARBA" id="ARBA00022475"/>
    </source>
</evidence>
<proteinExistence type="inferred from homology"/>
<dbReference type="InterPro" id="IPR007812">
    <property type="entry name" value="T2SS_protein-GspL"/>
</dbReference>
<evidence type="ECO:0000256" key="3">
    <source>
        <dbReference type="ARBA" id="ARBA00022448"/>
    </source>
</evidence>
<accession>A0A0J8GP75</accession>
<keyword evidence="8" id="KW-1133">Transmembrane helix</keyword>
<organism evidence="13 14">
    <name type="scientific">Catenovulum maritimum</name>
    <dbReference type="NCBI Taxonomy" id="1513271"/>
    <lineage>
        <taxon>Bacteria</taxon>
        <taxon>Pseudomonadati</taxon>
        <taxon>Pseudomonadota</taxon>
        <taxon>Gammaproteobacteria</taxon>
        <taxon>Alteromonadales</taxon>
        <taxon>Alteromonadaceae</taxon>
        <taxon>Catenovulum</taxon>
    </lineage>
</organism>
<comment type="similarity">
    <text evidence="2 10">Belongs to the GSP L family.</text>
</comment>
<evidence type="ECO:0000313" key="13">
    <source>
        <dbReference type="EMBL" id="KMT64615.1"/>
    </source>
</evidence>
<dbReference type="CDD" id="cd24017">
    <property type="entry name" value="ASKHA_T2SSL_N"/>
    <property type="match status" value="1"/>
</dbReference>
<keyword evidence="4" id="KW-1003">Cell membrane</keyword>
<dbReference type="STRING" id="1513271.XM47_13305"/>
<comment type="subcellular location">
    <subcellularLocation>
        <location evidence="1">Cell inner membrane</location>
        <topology evidence="1">Single-pass membrane protein</topology>
    </subcellularLocation>
</comment>
<dbReference type="Gene3D" id="3.30.1360.100">
    <property type="entry name" value="General secretion pathway protein M, EpsM"/>
    <property type="match status" value="1"/>
</dbReference>
<evidence type="ECO:0000256" key="2">
    <source>
        <dbReference type="ARBA" id="ARBA00005318"/>
    </source>
</evidence>
<gene>
    <name evidence="13" type="ORF">XM47_13305</name>
</gene>
<evidence type="ECO:0000256" key="9">
    <source>
        <dbReference type="ARBA" id="ARBA00023136"/>
    </source>
</evidence>
<dbReference type="SUPFAM" id="SSF53067">
    <property type="entry name" value="Actin-like ATPase domain"/>
    <property type="match status" value="2"/>
</dbReference>
<dbReference type="Gene3D" id="3.30.420.370">
    <property type="match status" value="1"/>
</dbReference>
<reference evidence="13 14" key="1">
    <citation type="submission" date="2015-04" db="EMBL/GenBank/DDBJ databases">
        <title>Draft Genome Sequence of the Novel Agar-Digesting Marine Bacterium Q1.</title>
        <authorList>
            <person name="Li Y."/>
            <person name="Li D."/>
            <person name="Chen G."/>
            <person name="Du Z."/>
        </authorList>
    </citation>
    <scope>NUCLEOTIDE SEQUENCE [LARGE SCALE GENOMIC DNA]</scope>
    <source>
        <strain evidence="13 14">Q1</strain>
    </source>
</reference>
<dbReference type="Pfam" id="PF05134">
    <property type="entry name" value="T2SSL"/>
    <property type="match status" value="1"/>
</dbReference>
<dbReference type="InterPro" id="IPR025691">
    <property type="entry name" value="GspL_pp_dom"/>
</dbReference>
<dbReference type="InterPro" id="IPR043129">
    <property type="entry name" value="ATPase_NBD"/>
</dbReference>
<dbReference type="OrthoDB" id="7011844at2"/>
<keyword evidence="3 10" id="KW-0813">Transport</keyword>
<protein>
    <recommendedName>
        <fullName evidence="10">Type II secretion system protein L</fullName>
        <shortName evidence="10">T2SS protein L</shortName>
    </recommendedName>
</protein>
<keyword evidence="14" id="KW-1185">Reference proteome</keyword>
<dbReference type="AlphaFoldDB" id="A0A0J8GP75"/>
<evidence type="ECO:0000256" key="1">
    <source>
        <dbReference type="ARBA" id="ARBA00004377"/>
    </source>
</evidence>